<evidence type="ECO:0000259" key="9">
    <source>
        <dbReference type="Pfam" id="PF00593"/>
    </source>
</evidence>
<keyword evidence="4" id="KW-0732">Signal</keyword>
<evidence type="ECO:0000256" key="6">
    <source>
        <dbReference type="ARBA" id="ARBA00023136"/>
    </source>
</evidence>
<evidence type="ECO:0000256" key="1">
    <source>
        <dbReference type="ARBA" id="ARBA00004571"/>
    </source>
</evidence>
<proteinExistence type="predicted"/>
<keyword evidence="7 11" id="KW-0675">Receptor</keyword>
<dbReference type="EMBL" id="MLJW01000004">
    <property type="protein sequence ID" value="OIR17565.1"/>
    <property type="molecule type" value="Genomic_DNA"/>
</dbReference>
<dbReference type="PANTHER" id="PTHR30069">
    <property type="entry name" value="TONB-DEPENDENT OUTER MEMBRANE RECEPTOR"/>
    <property type="match status" value="1"/>
</dbReference>
<sequence>MKTIATHRPYWFFFSLFACAPSTANATDFSDFTLEDLLEVSITGASKYEQKQGKVAAAVSVISRNEIKAFGWRTLSEALNSLPGMYSTYDRQYSYIGTRGLGVPGDYNSRVLLTINGNRVNDTVYDQALIGREFQIDLDLVECIEFIPGPGSAVYGQNALFGVINIVTRSGASVDGAELAAAYQSPQAAKEGRATWGKKLDNGLDILLSASGYKSKGDNLFFDYGKSGISGIANDMDGERDKEYFAQLARGPWSFDFSYGNRRKDDPTADFLNDPLVPGQYQQDKSMLTQLQYQDKFSDDTLQLSGRLFSGRERYTGEGHSSGEHFKYTGSSDWWGSELRLLSTALRHHKLMLGLEYQDNGRRDQTLTDFNHLTDPLKNANITGSGWRQGLYGQDEWALSEHLSLTVGLRIDRNSFTKQTLSPRLGVIWQPTSETTIKTMYGRAYRAPNAYERDYADQYQTANPNLINETIDTLELVVDKRVSPSLRLHGSIYQWNMQRPIVQTTDSVSGLLQFKNDNDVNAHGIEVGIDKTWSGGGRLRGSLNYQTAQYSGGVTLHNSPHLMGKLNFSSPLPVTGLSLGYELQSYSKRETIINGTYSGGYVLSNLNLTANKWIKGTELSLGIYNLFDKQYSQPTSDSNWQNTIRQDGRQIRLKAIYRF</sequence>
<dbReference type="PROSITE" id="PS51257">
    <property type="entry name" value="PROKAR_LIPOPROTEIN"/>
    <property type="match status" value="1"/>
</dbReference>
<dbReference type="Pfam" id="PF07715">
    <property type="entry name" value="Plug"/>
    <property type="match status" value="1"/>
</dbReference>
<dbReference type="PANTHER" id="PTHR30069:SF29">
    <property type="entry name" value="HEMOGLOBIN AND HEMOGLOBIN-HAPTOGLOBIN-BINDING PROTEIN 1-RELATED"/>
    <property type="match status" value="1"/>
</dbReference>
<dbReference type="GO" id="GO:0015344">
    <property type="term" value="F:siderophore uptake transmembrane transporter activity"/>
    <property type="evidence" value="ECO:0007669"/>
    <property type="project" value="TreeGrafter"/>
</dbReference>
<evidence type="ECO:0000313" key="11">
    <source>
        <dbReference type="EMBL" id="OIR17565.1"/>
    </source>
</evidence>
<evidence type="ECO:0000256" key="4">
    <source>
        <dbReference type="ARBA" id="ARBA00022729"/>
    </source>
</evidence>
<keyword evidence="3" id="KW-0812">Transmembrane</keyword>
<evidence type="ECO:0000256" key="5">
    <source>
        <dbReference type="ARBA" id="ARBA00023077"/>
    </source>
</evidence>
<name>A0A1J5TML1_9ZZZZ</name>
<dbReference type="InterPro" id="IPR036942">
    <property type="entry name" value="Beta-barrel_TonB_sf"/>
</dbReference>
<evidence type="ECO:0000256" key="8">
    <source>
        <dbReference type="ARBA" id="ARBA00023237"/>
    </source>
</evidence>
<keyword evidence="6" id="KW-0472">Membrane</keyword>
<dbReference type="Gene3D" id="2.170.130.10">
    <property type="entry name" value="TonB-dependent receptor, plug domain"/>
    <property type="match status" value="1"/>
</dbReference>
<dbReference type="InterPro" id="IPR037066">
    <property type="entry name" value="Plug_dom_sf"/>
</dbReference>
<dbReference type="SUPFAM" id="SSF56935">
    <property type="entry name" value="Porins"/>
    <property type="match status" value="1"/>
</dbReference>
<evidence type="ECO:0000256" key="7">
    <source>
        <dbReference type="ARBA" id="ARBA00023170"/>
    </source>
</evidence>
<gene>
    <name evidence="11" type="primary">cirA_1</name>
    <name evidence="11" type="ORF">GALL_17830</name>
</gene>
<reference evidence="11" key="1">
    <citation type="submission" date="2016-10" db="EMBL/GenBank/DDBJ databases">
        <title>Sequence of Gallionella enrichment culture.</title>
        <authorList>
            <person name="Poehlein A."/>
            <person name="Muehling M."/>
            <person name="Daniel R."/>
        </authorList>
    </citation>
    <scope>NUCLEOTIDE SEQUENCE</scope>
</reference>
<evidence type="ECO:0000256" key="3">
    <source>
        <dbReference type="ARBA" id="ARBA00022692"/>
    </source>
</evidence>
<accession>A0A1J5TML1</accession>
<keyword evidence="8" id="KW-0998">Cell outer membrane</keyword>
<feature type="domain" description="TonB-dependent receptor-like beta-barrel" evidence="9">
    <location>
        <begin position="237"/>
        <end position="626"/>
    </location>
</feature>
<comment type="subcellular location">
    <subcellularLocation>
        <location evidence="1">Cell outer membrane</location>
        <topology evidence="1">Multi-pass membrane protein</topology>
    </subcellularLocation>
</comment>
<keyword evidence="5" id="KW-0798">TonB box</keyword>
<dbReference type="InterPro" id="IPR000531">
    <property type="entry name" value="Beta-barrel_TonB"/>
</dbReference>
<dbReference type="AlphaFoldDB" id="A0A1J5TML1"/>
<dbReference type="GO" id="GO:0009279">
    <property type="term" value="C:cell outer membrane"/>
    <property type="evidence" value="ECO:0007669"/>
    <property type="project" value="UniProtKB-SubCell"/>
</dbReference>
<protein>
    <submittedName>
        <fullName evidence="11">Colicin I receptor</fullName>
    </submittedName>
</protein>
<evidence type="ECO:0000259" key="10">
    <source>
        <dbReference type="Pfam" id="PF07715"/>
    </source>
</evidence>
<feature type="domain" description="TonB-dependent receptor plug" evidence="10">
    <location>
        <begin position="54"/>
        <end position="163"/>
    </location>
</feature>
<evidence type="ECO:0000256" key="2">
    <source>
        <dbReference type="ARBA" id="ARBA00022448"/>
    </source>
</evidence>
<dbReference type="InterPro" id="IPR012910">
    <property type="entry name" value="Plug_dom"/>
</dbReference>
<dbReference type="PROSITE" id="PS52016">
    <property type="entry name" value="TONB_DEPENDENT_REC_3"/>
    <property type="match status" value="1"/>
</dbReference>
<organism evidence="11">
    <name type="scientific">mine drainage metagenome</name>
    <dbReference type="NCBI Taxonomy" id="410659"/>
    <lineage>
        <taxon>unclassified sequences</taxon>
        <taxon>metagenomes</taxon>
        <taxon>ecological metagenomes</taxon>
    </lineage>
</organism>
<keyword evidence="2" id="KW-0813">Transport</keyword>
<dbReference type="Pfam" id="PF00593">
    <property type="entry name" value="TonB_dep_Rec_b-barrel"/>
    <property type="match status" value="1"/>
</dbReference>
<comment type="caution">
    <text evidence="11">The sequence shown here is derived from an EMBL/GenBank/DDBJ whole genome shotgun (WGS) entry which is preliminary data.</text>
</comment>
<dbReference type="GO" id="GO:0044718">
    <property type="term" value="P:siderophore transmembrane transport"/>
    <property type="evidence" value="ECO:0007669"/>
    <property type="project" value="TreeGrafter"/>
</dbReference>
<dbReference type="InterPro" id="IPR039426">
    <property type="entry name" value="TonB-dep_rcpt-like"/>
</dbReference>
<dbReference type="Gene3D" id="2.40.170.20">
    <property type="entry name" value="TonB-dependent receptor, beta-barrel domain"/>
    <property type="match status" value="1"/>
</dbReference>